<dbReference type="OrthoDB" id="20828at2759"/>
<comment type="function">
    <text evidence="10">Component of the SRB8-11 complex. The SRB8-11 complex is a regulatory module of the Mediator complex which is itself involved in regulation of basal and activated RNA polymerase II-dependent transcription. The SRB8-11 complex may be involved in the transcriptional repression of a subset of genes regulated by Mediator. It may inhibit the association of the Mediator complex with RNA polymerase II to form the holoenzyme complex.</text>
</comment>
<evidence type="ECO:0000256" key="6">
    <source>
        <dbReference type="ARBA" id="ARBA00023015"/>
    </source>
</evidence>
<evidence type="ECO:0000256" key="2">
    <source>
        <dbReference type="ARBA" id="ARBA00010289"/>
    </source>
</evidence>
<keyword evidence="5" id="KW-0678">Repressor</keyword>
<evidence type="ECO:0000256" key="8">
    <source>
        <dbReference type="ARBA" id="ARBA00023163"/>
    </source>
</evidence>
<keyword evidence="6" id="KW-0805">Transcription regulation</keyword>
<dbReference type="GO" id="GO:0016592">
    <property type="term" value="C:mediator complex"/>
    <property type="evidence" value="ECO:0007669"/>
    <property type="project" value="InterPro"/>
</dbReference>
<dbReference type="PANTHER" id="PTHR46567">
    <property type="entry name" value="MEDIATOR OF RNA POLYMERASE II TRANSCRIPTION SUBUNIT 12"/>
    <property type="match status" value="1"/>
</dbReference>
<dbReference type="GeneID" id="71994443"/>
<dbReference type="EMBL" id="CP090175">
    <property type="protein sequence ID" value="UJO25252.1"/>
    <property type="molecule type" value="Genomic_DNA"/>
</dbReference>
<feature type="domain" description="Mediator complex subunit Med12" evidence="13">
    <location>
        <begin position="288"/>
        <end position="351"/>
    </location>
</feature>
<dbReference type="SMART" id="SM01281">
    <property type="entry name" value="Med12"/>
    <property type="match status" value="1"/>
</dbReference>
<dbReference type="Proteomes" id="UP000756132">
    <property type="component" value="Chromosome 13"/>
</dbReference>
<dbReference type="PANTHER" id="PTHR46567:SF1">
    <property type="entry name" value="MEDIATOR OF RNA POLYMERASE II TRANSCRIPTION SUBUNIT 12"/>
    <property type="match status" value="1"/>
</dbReference>
<gene>
    <name evidence="14" type="ORF">CLAFUR5_14565</name>
</gene>
<dbReference type="Pfam" id="PF25326">
    <property type="entry name" value="ARM_SRB8"/>
    <property type="match status" value="1"/>
</dbReference>
<evidence type="ECO:0000256" key="4">
    <source>
        <dbReference type="ARBA" id="ARBA00019622"/>
    </source>
</evidence>
<accession>A0A9Q8PMS1</accession>
<protein>
    <recommendedName>
        <fullName evidence="4">Mediator of RNA polymerase II transcription subunit 12</fullName>
    </recommendedName>
    <alternativeName>
        <fullName evidence="11">Mediator complex subunit 12</fullName>
    </alternativeName>
</protein>
<comment type="subunit">
    <text evidence="3">Component of the SRB8-11 complex, which itself associates with the Mediator complex.</text>
</comment>
<proteinExistence type="inferred from homology"/>
<reference evidence="14" key="1">
    <citation type="submission" date="2021-12" db="EMBL/GenBank/DDBJ databases">
        <authorList>
            <person name="Zaccaron A."/>
            <person name="Stergiopoulos I."/>
        </authorList>
    </citation>
    <scope>NUCLEOTIDE SEQUENCE</scope>
    <source>
        <strain evidence="14">Race5_Kim</strain>
    </source>
</reference>
<reference evidence="14" key="2">
    <citation type="journal article" date="2022" name="Microb. Genom.">
        <title>A chromosome-scale genome assembly of the tomato pathogen Cladosporium fulvum reveals a compartmentalized genome architecture and the presence of a dispensable chromosome.</title>
        <authorList>
            <person name="Zaccaron A.Z."/>
            <person name="Chen L.H."/>
            <person name="Samaras A."/>
            <person name="Stergiopoulos I."/>
        </authorList>
    </citation>
    <scope>NUCLEOTIDE SEQUENCE</scope>
    <source>
        <strain evidence="14">Race5_Kim</strain>
    </source>
</reference>
<keyword evidence="15" id="KW-1185">Reference proteome</keyword>
<sequence length="1476" mass="162266">MDYRPGYGTQRPLPPQRAVSGSYALQQGLRKPPLPSRLNNVRSVSQPINVVDLTSDGAKVGPRNTAAFLHNNASVYSSPDVIDVDDVDSERPAKRAKIGSGHAVGTGKRAVTNPDGQGAAYRVVPGSPLPQLRKPSANANRNMPQKSRQTVVDRMARRARYTERVDDNGGRPQYALEPPLIATRQPQLKDKEGNVVKDKKGKDVPRKVLDFSPWHGQHPEDILNENVVKTGYYDKAPGVNSTESNSAKPMIWPNLSQKNNMGLQTLSYLFSSVMEKRQQQGKVTAAPSFRPPPRITVPDTKREAWLRDLANNEVPVRKQSRAIPHGIKGKALMEQCLAKNVPIPRAIWLAKCVGANELRQFRRKGVSGTAAASKESQWIREWTVSIEQFLESIISTCGQPDWQSKMDYAMKMATSFYAERILERDHYLDWIVSSFAQAKMERLPIWIILVQLYWKDITTFGRRGRQLAKGILERLHQITMENSRSNDALRDRLKRLVVVMAVTNRGCLILPKTWATYRYLLTPKTLHGQNANLDTPAQNISKRNNRLLLRTPRNTYCALLGLYAILDTVGFDVDVEKLTAICTMTIPNIYKLIPALMSWAGTAYRTATHRVYLTAKIIAHLNNQGHDTDGIIMDFLKSAKASSLSKGDVHAVITELVRTHCFSTGRFLQWLITSGLLFAGTEMSLATGLLPALPIDALPSHLLNTRQMLMRRLGQAVDESTTMNWLLARVDLSTGILHSQPDDFFAGLEALSGSSKLQFAQLVMSRANILAKEGALSVHCFCTLRDILRRCGDLVALSDFTQAAFNTNDTALLATVADTINMHAMTLAALGRLQQVLEGLVEQYRNLRSQQPLDRSFNLALVSLTRRFPEKASFVRLLENDLTICDQRISLAVCSPASDNLVSMQASNLDSDSDIDAVFASGNTMDEQLMHRVFTRIAKCAGAPASSNVQSPSKVCAWLNQLRAVDIGNFEILARNYIRACLKNAGDNTGPISVLCALVASGCTQLDTIADLALEAKTSSAACIATRLIVSKTLTNENLHAAEHYRFQVLQARYVAERADKVVPLAAGATEDPKCPVDDPGLVNLVLDYALSCYDLAVSTSIKVPLSPTYLSNCGRMTQNIFGLTHAVGEQNANMAAKSIIALADPLSIVQCSALLTFYAKVGTFKTEEGSAALQQAILQAIKDGCEVWPQLLESAGQETINGIYQWAKEQVLNSALRFDDSTSMDYDELQKILQILNVAHNAAKDENSGLIISGIAEKLKSLDAELSAQDANAAHDSKQHLQSLDILLHLAVLYSTSANSSNDSLQQNRCNLLASLCSLLVNPQLQSHQDKLEYIHDVASTIADNLPEQALAGLAKSATTGIARDARLASILGGTQSPDAWLALVSYLQPQPQISQQQRVLMKQAQVHGQSGRVPQPPVQQQHTGLLKMPVKVEDRPTRSVPFPLRSWEIIPDAAVSMGENDTSLSLSLFGARKC</sequence>
<feature type="compositionally biased region" description="Polar residues" evidence="12">
    <location>
        <begin position="137"/>
        <end position="150"/>
    </location>
</feature>
<dbReference type="OMA" id="IWIILVQ"/>
<evidence type="ECO:0000256" key="3">
    <source>
        <dbReference type="ARBA" id="ARBA00011629"/>
    </source>
</evidence>
<dbReference type="KEGG" id="ffu:CLAFUR5_14565"/>
<organism evidence="14 15">
    <name type="scientific">Passalora fulva</name>
    <name type="common">Tomato leaf mold</name>
    <name type="synonym">Cladosporium fulvum</name>
    <dbReference type="NCBI Taxonomy" id="5499"/>
    <lineage>
        <taxon>Eukaryota</taxon>
        <taxon>Fungi</taxon>
        <taxon>Dikarya</taxon>
        <taxon>Ascomycota</taxon>
        <taxon>Pezizomycotina</taxon>
        <taxon>Dothideomycetes</taxon>
        <taxon>Dothideomycetidae</taxon>
        <taxon>Mycosphaerellales</taxon>
        <taxon>Mycosphaerellaceae</taxon>
        <taxon>Fulvia</taxon>
    </lineage>
</organism>
<keyword evidence="8" id="KW-0804">Transcription</keyword>
<evidence type="ECO:0000256" key="5">
    <source>
        <dbReference type="ARBA" id="ARBA00022491"/>
    </source>
</evidence>
<dbReference type="InterPro" id="IPR019035">
    <property type="entry name" value="Mediator_Med12"/>
</dbReference>
<evidence type="ECO:0000313" key="15">
    <source>
        <dbReference type="Proteomes" id="UP000756132"/>
    </source>
</evidence>
<name>A0A9Q8PMS1_PASFU</name>
<dbReference type="GO" id="GO:0003712">
    <property type="term" value="F:transcription coregulator activity"/>
    <property type="evidence" value="ECO:0007669"/>
    <property type="project" value="InterPro"/>
</dbReference>
<feature type="region of interest" description="Disordered" evidence="12">
    <location>
        <begin position="1"/>
        <end position="40"/>
    </location>
</feature>
<evidence type="ECO:0000256" key="10">
    <source>
        <dbReference type="ARBA" id="ARBA00025661"/>
    </source>
</evidence>
<evidence type="ECO:0000256" key="9">
    <source>
        <dbReference type="ARBA" id="ARBA00023242"/>
    </source>
</evidence>
<evidence type="ECO:0000256" key="11">
    <source>
        <dbReference type="ARBA" id="ARBA00032010"/>
    </source>
</evidence>
<evidence type="ECO:0000256" key="12">
    <source>
        <dbReference type="SAM" id="MobiDB-lite"/>
    </source>
</evidence>
<comment type="similarity">
    <text evidence="2">Belongs to the Mediator complex subunit 12 family.</text>
</comment>
<keyword evidence="7" id="KW-0010">Activator</keyword>
<dbReference type="GO" id="GO:0006357">
    <property type="term" value="P:regulation of transcription by RNA polymerase II"/>
    <property type="evidence" value="ECO:0007669"/>
    <property type="project" value="InterPro"/>
</dbReference>
<evidence type="ECO:0000256" key="7">
    <source>
        <dbReference type="ARBA" id="ARBA00023159"/>
    </source>
</evidence>
<dbReference type="Pfam" id="PF09497">
    <property type="entry name" value="Med12"/>
    <property type="match status" value="1"/>
</dbReference>
<dbReference type="InterPro" id="IPR057344">
    <property type="entry name" value="ARM_SRB8"/>
</dbReference>
<keyword evidence="9" id="KW-0539">Nucleus</keyword>
<feature type="region of interest" description="Disordered" evidence="12">
    <location>
        <begin position="94"/>
        <end position="154"/>
    </location>
</feature>
<comment type="subcellular location">
    <subcellularLocation>
        <location evidence="1">Nucleus</location>
    </subcellularLocation>
</comment>
<evidence type="ECO:0000313" key="14">
    <source>
        <dbReference type="EMBL" id="UJO25252.1"/>
    </source>
</evidence>
<evidence type="ECO:0000259" key="13">
    <source>
        <dbReference type="SMART" id="SM01281"/>
    </source>
</evidence>
<evidence type="ECO:0000256" key="1">
    <source>
        <dbReference type="ARBA" id="ARBA00004123"/>
    </source>
</evidence>
<dbReference type="RefSeq" id="XP_047769618.1">
    <property type="nucleotide sequence ID" value="XM_047913713.1"/>
</dbReference>